<sequence length="291" mass="32320">MTYQEFWHRLTPLYAAGEAQAIARMALDMRFGLSLTDVLCGKVNDLSAEDTRLLEEIVRRLETGEPVQYVLGEAPFCGRNFHVEPGVLIPRPETEMLLPLICKAAKASPSSPVTILDIGTGSGCIAITASLKLPEAQVTAWDISDKALHIAQNNAERLGARVTFEKQNALTAAEGYTDNTFPGSRQYDIIVSNPPYIAERERKNMDPNVLDYEPTVALFVPDATPLLFYKAISHYAVKALKPSGCLLFEINPLFAEELKEMLQEAGFNDVELMTDLFGKQRMVQARRKKQA</sequence>
<evidence type="ECO:0000259" key="7">
    <source>
        <dbReference type="Pfam" id="PF17827"/>
    </source>
</evidence>
<keyword evidence="3 8" id="KW-0808">Transferase</keyword>
<dbReference type="InterPro" id="IPR019874">
    <property type="entry name" value="RF_methyltr_PrmC"/>
</dbReference>
<accession>A0AAQ1UIP6</accession>
<evidence type="ECO:0000259" key="6">
    <source>
        <dbReference type="Pfam" id="PF05175"/>
    </source>
</evidence>
<dbReference type="InterPro" id="IPR002052">
    <property type="entry name" value="DNA_methylase_N6_adenine_CS"/>
</dbReference>
<dbReference type="NCBIfam" id="TIGR00536">
    <property type="entry name" value="hemK_fam"/>
    <property type="match status" value="1"/>
</dbReference>
<gene>
    <name evidence="8" type="primary">prmC</name>
    <name evidence="8" type="ORF">NCTC13063_01372</name>
</gene>
<evidence type="ECO:0000256" key="4">
    <source>
        <dbReference type="ARBA" id="ARBA00022691"/>
    </source>
</evidence>
<feature type="domain" description="Release factor glutamine methyltransferase N-terminal" evidence="7">
    <location>
        <begin position="16"/>
        <end position="72"/>
    </location>
</feature>
<dbReference type="RefSeq" id="WP_115153664.1">
    <property type="nucleotide sequence ID" value="NZ_DBFWLE010000024.1"/>
</dbReference>
<dbReference type="GO" id="GO:0003676">
    <property type="term" value="F:nucleic acid binding"/>
    <property type="evidence" value="ECO:0007669"/>
    <property type="project" value="InterPro"/>
</dbReference>
<proteinExistence type="predicted"/>
<dbReference type="Gene3D" id="3.40.50.150">
    <property type="entry name" value="Vaccinia Virus protein VP39"/>
    <property type="match status" value="1"/>
</dbReference>
<dbReference type="NCBIfam" id="TIGR03534">
    <property type="entry name" value="RF_mod_PrmC"/>
    <property type="match status" value="1"/>
</dbReference>
<dbReference type="InterPro" id="IPR029063">
    <property type="entry name" value="SAM-dependent_MTases_sf"/>
</dbReference>
<dbReference type="Gene3D" id="1.10.8.10">
    <property type="entry name" value="DNA helicase RuvA subunit, C-terminal domain"/>
    <property type="match status" value="1"/>
</dbReference>
<dbReference type="PROSITE" id="PS00092">
    <property type="entry name" value="N6_MTASE"/>
    <property type="match status" value="1"/>
</dbReference>
<keyword evidence="4" id="KW-0949">S-adenosyl-L-methionine</keyword>
<dbReference type="Pfam" id="PF05175">
    <property type="entry name" value="MTS"/>
    <property type="match status" value="1"/>
</dbReference>
<evidence type="ECO:0000256" key="1">
    <source>
        <dbReference type="ARBA" id="ARBA00012771"/>
    </source>
</evidence>
<feature type="domain" description="Methyltransferase small" evidence="6">
    <location>
        <begin position="114"/>
        <end position="201"/>
    </location>
</feature>
<dbReference type="Proteomes" id="UP000255283">
    <property type="component" value="Unassembled WGS sequence"/>
</dbReference>
<dbReference type="GO" id="GO:0102559">
    <property type="term" value="F:peptide chain release factor N(5)-glutamine methyltransferase activity"/>
    <property type="evidence" value="ECO:0007669"/>
    <property type="project" value="UniProtKB-EC"/>
</dbReference>
<organism evidence="8 9">
    <name type="scientific">Segatella buccae</name>
    <dbReference type="NCBI Taxonomy" id="28126"/>
    <lineage>
        <taxon>Bacteria</taxon>
        <taxon>Pseudomonadati</taxon>
        <taxon>Bacteroidota</taxon>
        <taxon>Bacteroidia</taxon>
        <taxon>Bacteroidales</taxon>
        <taxon>Prevotellaceae</taxon>
        <taxon>Segatella</taxon>
    </lineage>
</organism>
<dbReference type="InterPro" id="IPR007848">
    <property type="entry name" value="Small_mtfrase_dom"/>
</dbReference>
<evidence type="ECO:0000256" key="3">
    <source>
        <dbReference type="ARBA" id="ARBA00022679"/>
    </source>
</evidence>
<keyword evidence="2 8" id="KW-0489">Methyltransferase</keyword>
<evidence type="ECO:0000256" key="2">
    <source>
        <dbReference type="ARBA" id="ARBA00022603"/>
    </source>
</evidence>
<dbReference type="InterPro" id="IPR040758">
    <property type="entry name" value="PrmC_N"/>
</dbReference>
<dbReference type="PANTHER" id="PTHR18895">
    <property type="entry name" value="HEMK METHYLTRANSFERASE"/>
    <property type="match status" value="1"/>
</dbReference>
<dbReference type="GO" id="GO:0032259">
    <property type="term" value="P:methylation"/>
    <property type="evidence" value="ECO:0007669"/>
    <property type="project" value="UniProtKB-KW"/>
</dbReference>
<comment type="catalytic activity">
    <reaction evidence="5">
        <text>L-glutaminyl-[peptide chain release factor] + S-adenosyl-L-methionine = N(5)-methyl-L-glutaminyl-[peptide chain release factor] + S-adenosyl-L-homocysteine + H(+)</text>
        <dbReference type="Rhea" id="RHEA:42896"/>
        <dbReference type="Rhea" id="RHEA-COMP:10271"/>
        <dbReference type="Rhea" id="RHEA-COMP:10272"/>
        <dbReference type="ChEBI" id="CHEBI:15378"/>
        <dbReference type="ChEBI" id="CHEBI:30011"/>
        <dbReference type="ChEBI" id="CHEBI:57856"/>
        <dbReference type="ChEBI" id="CHEBI:59789"/>
        <dbReference type="ChEBI" id="CHEBI:61891"/>
        <dbReference type="EC" id="2.1.1.297"/>
    </reaction>
</comment>
<evidence type="ECO:0000313" key="9">
    <source>
        <dbReference type="Proteomes" id="UP000255283"/>
    </source>
</evidence>
<comment type="caution">
    <text evidence="8">The sequence shown here is derived from an EMBL/GenBank/DDBJ whole genome shotgun (WGS) entry which is preliminary data.</text>
</comment>
<reference evidence="8 9" key="1">
    <citation type="submission" date="2018-06" db="EMBL/GenBank/DDBJ databases">
        <authorList>
            <consortium name="Pathogen Informatics"/>
            <person name="Doyle S."/>
        </authorList>
    </citation>
    <scope>NUCLEOTIDE SEQUENCE [LARGE SCALE GENOMIC DNA]</scope>
    <source>
        <strain evidence="8 9">NCTC13063</strain>
    </source>
</reference>
<dbReference type="EMBL" id="UGTJ01000001">
    <property type="protein sequence ID" value="SUB80092.1"/>
    <property type="molecule type" value="Genomic_DNA"/>
</dbReference>
<name>A0AAQ1UIP6_9BACT</name>
<dbReference type="EC" id="2.1.1.297" evidence="1"/>
<dbReference type="InterPro" id="IPR004556">
    <property type="entry name" value="HemK-like"/>
</dbReference>
<dbReference type="SUPFAM" id="SSF53335">
    <property type="entry name" value="S-adenosyl-L-methionine-dependent methyltransferases"/>
    <property type="match status" value="1"/>
</dbReference>
<dbReference type="InterPro" id="IPR050320">
    <property type="entry name" value="N5-glutamine_MTase"/>
</dbReference>
<evidence type="ECO:0000313" key="8">
    <source>
        <dbReference type="EMBL" id="SUB80092.1"/>
    </source>
</evidence>
<dbReference type="PANTHER" id="PTHR18895:SF74">
    <property type="entry name" value="MTRF1L RELEASE FACTOR GLUTAMINE METHYLTRANSFERASE"/>
    <property type="match status" value="1"/>
</dbReference>
<dbReference type="AlphaFoldDB" id="A0AAQ1UIP6"/>
<dbReference type="CDD" id="cd02440">
    <property type="entry name" value="AdoMet_MTases"/>
    <property type="match status" value="1"/>
</dbReference>
<evidence type="ECO:0000256" key="5">
    <source>
        <dbReference type="ARBA" id="ARBA00048391"/>
    </source>
</evidence>
<protein>
    <recommendedName>
        <fullName evidence="1">peptide chain release factor N(5)-glutamine methyltransferase</fullName>
        <ecNumber evidence="1">2.1.1.297</ecNumber>
    </recommendedName>
</protein>
<dbReference type="Pfam" id="PF17827">
    <property type="entry name" value="PrmC_N"/>
    <property type="match status" value="1"/>
</dbReference>